<feature type="region of interest" description="Disordered" evidence="1">
    <location>
        <begin position="324"/>
        <end position="404"/>
    </location>
</feature>
<evidence type="ECO:0000313" key="2">
    <source>
        <dbReference type="EMBL" id="SMN20171.1"/>
    </source>
</evidence>
<feature type="compositionally biased region" description="Polar residues" evidence="1">
    <location>
        <begin position="533"/>
        <end position="545"/>
    </location>
</feature>
<feature type="compositionally biased region" description="Polar residues" evidence="1">
    <location>
        <begin position="1161"/>
        <end position="1175"/>
    </location>
</feature>
<feature type="compositionally biased region" description="Polar residues" evidence="1">
    <location>
        <begin position="49"/>
        <end position="59"/>
    </location>
</feature>
<feature type="compositionally biased region" description="Basic and acidic residues" evidence="1">
    <location>
        <begin position="464"/>
        <end position="489"/>
    </location>
</feature>
<feature type="compositionally biased region" description="Polar residues" evidence="1">
    <location>
        <begin position="283"/>
        <end position="296"/>
    </location>
</feature>
<feature type="compositionally biased region" description="Low complexity" evidence="1">
    <location>
        <begin position="1254"/>
        <end position="1265"/>
    </location>
</feature>
<feature type="region of interest" description="Disordered" evidence="1">
    <location>
        <begin position="258"/>
        <end position="308"/>
    </location>
</feature>
<organism evidence="2 3">
    <name type="scientific">Maudiozyma saulgeensis</name>
    <dbReference type="NCBI Taxonomy" id="1789683"/>
    <lineage>
        <taxon>Eukaryota</taxon>
        <taxon>Fungi</taxon>
        <taxon>Dikarya</taxon>
        <taxon>Ascomycota</taxon>
        <taxon>Saccharomycotina</taxon>
        <taxon>Saccharomycetes</taxon>
        <taxon>Saccharomycetales</taxon>
        <taxon>Saccharomycetaceae</taxon>
        <taxon>Maudiozyma</taxon>
    </lineage>
</organism>
<feature type="compositionally biased region" description="Low complexity" evidence="1">
    <location>
        <begin position="1083"/>
        <end position="1094"/>
    </location>
</feature>
<feature type="compositionally biased region" description="Polar residues" evidence="1">
    <location>
        <begin position="1238"/>
        <end position="1253"/>
    </location>
</feature>
<reference evidence="2 3" key="1">
    <citation type="submission" date="2017-04" db="EMBL/GenBank/DDBJ databases">
        <authorList>
            <person name="Afonso C.L."/>
            <person name="Miller P.J."/>
            <person name="Scott M.A."/>
            <person name="Spackman E."/>
            <person name="Goraichik I."/>
            <person name="Dimitrov K.M."/>
            <person name="Suarez D.L."/>
            <person name="Swayne D.E."/>
        </authorList>
    </citation>
    <scope>NUCLEOTIDE SEQUENCE [LARGE SCALE GENOMIC DNA]</scope>
</reference>
<dbReference type="OrthoDB" id="4085524at2759"/>
<feature type="region of interest" description="Disordered" evidence="1">
    <location>
        <begin position="1063"/>
        <end position="1096"/>
    </location>
</feature>
<keyword evidence="3" id="KW-1185">Reference proteome</keyword>
<feature type="compositionally biased region" description="Low complexity" evidence="1">
    <location>
        <begin position="118"/>
        <end position="140"/>
    </location>
</feature>
<feature type="region of interest" description="Disordered" evidence="1">
    <location>
        <begin position="1142"/>
        <end position="1275"/>
    </location>
</feature>
<feature type="region of interest" description="Disordered" evidence="1">
    <location>
        <begin position="955"/>
        <end position="1014"/>
    </location>
</feature>
<feature type="region of interest" description="Disordered" evidence="1">
    <location>
        <begin position="1"/>
        <end position="164"/>
    </location>
</feature>
<proteinExistence type="predicted"/>
<feature type="region of interest" description="Disordered" evidence="1">
    <location>
        <begin position="797"/>
        <end position="827"/>
    </location>
</feature>
<dbReference type="Proteomes" id="UP000196158">
    <property type="component" value="Unassembled WGS sequence"/>
</dbReference>
<feature type="compositionally biased region" description="Polar residues" evidence="1">
    <location>
        <begin position="1297"/>
        <end position="1306"/>
    </location>
</feature>
<dbReference type="EMBL" id="FXLY01000005">
    <property type="protein sequence ID" value="SMN20171.1"/>
    <property type="molecule type" value="Genomic_DNA"/>
</dbReference>
<feature type="compositionally biased region" description="Basic and acidic residues" evidence="1">
    <location>
        <begin position="522"/>
        <end position="532"/>
    </location>
</feature>
<feature type="compositionally biased region" description="Low complexity" evidence="1">
    <location>
        <begin position="1190"/>
        <end position="1199"/>
    </location>
</feature>
<feature type="compositionally biased region" description="Basic and acidic residues" evidence="1">
    <location>
        <begin position="797"/>
        <end position="825"/>
    </location>
</feature>
<feature type="region of interest" description="Disordered" evidence="1">
    <location>
        <begin position="1297"/>
        <end position="1343"/>
    </location>
</feature>
<feature type="region of interest" description="Disordered" evidence="1">
    <location>
        <begin position="464"/>
        <end position="679"/>
    </location>
</feature>
<feature type="compositionally biased region" description="Low complexity" evidence="1">
    <location>
        <begin position="20"/>
        <end position="33"/>
    </location>
</feature>
<feature type="compositionally biased region" description="Acidic residues" evidence="1">
    <location>
        <begin position="546"/>
        <end position="555"/>
    </location>
</feature>
<evidence type="ECO:0008006" key="4">
    <source>
        <dbReference type="Google" id="ProtNLM"/>
    </source>
</evidence>
<dbReference type="STRING" id="1789683.A0A1X7R3L8"/>
<feature type="compositionally biased region" description="Basic and acidic residues" evidence="1">
    <location>
        <begin position="384"/>
        <end position="393"/>
    </location>
</feature>
<feature type="compositionally biased region" description="Polar residues" evidence="1">
    <location>
        <begin position="955"/>
        <end position="965"/>
    </location>
</feature>
<feature type="compositionally biased region" description="Basic and acidic residues" evidence="1">
    <location>
        <begin position="590"/>
        <end position="664"/>
    </location>
</feature>
<sequence>MFRRNDNRYQYGAPQKPMDSSALAAASALGRALQPDGKTVDHSKLPIYNQPSRSASVRNFNRPKSIVAPPKTKHHSITSTATQRHSSLTNTRYNDGRTKTISQSRTNSVHREDKPQSRTRSITGTSQRQQSSSQLKKSTSVNSLREYHRSSSLPTKMSSSNITKMQQHDANTAFADFGDPQFVDALDTLPSHPIKVRTVKKYIPGPNGLISIEVPVNEPIVYEHRTVIPKKSSRSSLKTSQSVRSNLDINNTKNFNSLQAKPKAKIKRSSSMRYSLKTDQDTRLNSMTEVDSGSNHNARHHGHKSNDKLATHSIRAASLNNRTKNPRHTNIIKTSMPEENETTPPVETHVTEKPKASSRHNSPVETTSKAFAKTNTTKVQQGKELPKNHKEPQRMNSSMTKISKKRKSYDFSNGFADFADDSLITNYDTVRPIVLDEEDVSVIKNSLPDIMDSDDKPADVEKSFIEDEQESSIKDSLETGDDHYGRNHNEQPMLEQTTSKQTEENIQNSETVETLNLNLPNGKKEVDDKEQINSDGLNLSENMENTNDETVVDDDIATKESNKLLSSGTLAEHESESNAALDGPYSEIPNDSKDHKSSDDRGDKPNNIEKLPEASNEESEKRTDEKKDNKGNVEDKNTKTNDDGNALEDNHAVIEEAGNDKNGDSAEQSDVELDKSSSVIPTTPAAVSINDFHTPTMTALHGMVTPPSSTSAYVSTEEDMNLRSSVEDIIDSMDAIDVELEGNLDVSLDSTKHIPQEVQENVSNKEINYKGPKTVKENLKPITKTTAIIKPKKNIVDSTEHKVSNGNKRGSDFDRQSPKKDEHKNLAHHLRTANPYLSIPPKSAKRLEDKLKNEKKKEAAVKKLSTLSKGEERNKDISNIGAISRNTLDVPKPKLTKTVTPIKSALKNTPNAKSNSSSMYSDYSPAEGAYLSLTTAENTRLNANIPETFAPPMRQNVSKRYSRPQSMMARVNQRSSSPTPKEKTRLNRNSTIERHSSQIRNSQVKPHSNDHTMKSSLGTVQSVKAASLAINPSTNDQQSIKRSGSFSKSVSIAKKKAETKGFAFNGEPTARRRMVNNNKTSRATTTGAATTNNGIDPNLVGILYPRELPQKKSSFEKLRTNDSHLGFKKMSLRDESIMNDNQQEENTNETHQNGEPEEENVVSSLLKSGGWTSRFQDSDSDDDFTEKLSGSKGSSKISSPTKESKSRLTNGLSMFKGRQTADNSEQNHHSNYHVHPPHSNNAQRSVSTPNHQANSNNYSNRNGYSQFVDPNRVNSAGKFSNQVQQSNDNNERRVLSNTIQNSNTGRMSGRTLTKVENGDGSNKKQGGFGKKLKKIFGRKKNDM</sequence>
<feature type="compositionally biased region" description="Polar residues" evidence="1">
    <location>
        <begin position="359"/>
        <end position="380"/>
    </location>
</feature>
<name>A0A1X7R3L8_9SACH</name>
<protein>
    <recommendedName>
        <fullName evidence="4">Eisosome protein SEG1</fullName>
    </recommendedName>
</protein>
<feature type="compositionally biased region" description="Basic residues" evidence="1">
    <location>
        <begin position="1330"/>
        <end position="1343"/>
    </location>
</feature>
<evidence type="ECO:0000256" key="1">
    <source>
        <dbReference type="SAM" id="MobiDB-lite"/>
    </source>
</evidence>
<feature type="compositionally biased region" description="Basic and acidic residues" evidence="1">
    <location>
        <begin position="980"/>
        <end position="996"/>
    </location>
</feature>
<gene>
    <name evidence="2" type="ORF">KASA_0N01067G</name>
</gene>
<evidence type="ECO:0000313" key="3">
    <source>
        <dbReference type="Proteomes" id="UP000196158"/>
    </source>
</evidence>
<feature type="compositionally biased region" description="Polar residues" evidence="1">
    <location>
        <begin position="77"/>
        <end position="107"/>
    </location>
</feature>
<feature type="compositionally biased region" description="Polar residues" evidence="1">
    <location>
        <begin position="494"/>
        <end position="519"/>
    </location>
</feature>
<accession>A0A1X7R3L8</accession>
<feature type="compositionally biased region" description="Polar residues" evidence="1">
    <location>
        <begin position="150"/>
        <end position="164"/>
    </location>
</feature>